<dbReference type="Pfam" id="PF02129">
    <property type="entry name" value="Peptidase_S15"/>
    <property type="match status" value="1"/>
</dbReference>
<dbReference type="GO" id="GO:0008239">
    <property type="term" value="F:dipeptidyl-peptidase activity"/>
    <property type="evidence" value="ECO:0007669"/>
    <property type="project" value="InterPro"/>
</dbReference>
<dbReference type="SUPFAM" id="SSF53474">
    <property type="entry name" value="alpha/beta-Hydrolases"/>
    <property type="match status" value="1"/>
</dbReference>
<organism evidence="3 4">
    <name type="scientific">Aidingimonas halophila</name>
    <dbReference type="NCBI Taxonomy" id="574349"/>
    <lineage>
        <taxon>Bacteria</taxon>
        <taxon>Pseudomonadati</taxon>
        <taxon>Pseudomonadota</taxon>
        <taxon>Gammaproteobacteria</taxon>
        <taxon>Oceanospirillales</taxon>
        <taxon>Halomonadaceae</taxon>
        <taxon>Aidingimonas</taxon>
    </lineage>
</organism>
<dbReference type="OrthoDB" id="9806163at2"/>
<dbReference type="Gene3D" id="2.60.120.260">
    <property type="entry name" value="Galactose-binding domain-like"/>
    <property type="match status" value="1"/>
</dbReference>
<feature type="domain" description="Xaa-Pro dipeptidyl-peptidase C-terminal" evidence="2">
    <location>
        <begin position="291"/>
        <end position="548"/>
    </location>
</feature>
<dbReference type="AlphaFoldDB" id="A0A1H3FI14"/>
<proteinExistence type="predicted"/>
<dbReference type="InterPro" id="IPR050585">
    <property type="entry name" value="Xaa-Pro_dipeptidyl-ppase/CocE"/>
</dbReference>
<gene>
    <name evidence="3" type="ORF">SAMN05443545_10812</name>
</gene>
<dbReference type="InterPro" id="IPR005674">
    <property type="entry name" value="CocE/Ser_esterase"/>
</dbReference>
<dbReference type="Gene3D" id="3.40.50.1820">
    <property type="entry name" value="alpha/beta hydrolase"/>
    <property type="match status" value="1"/>
</dbReference>
<evidence type="ECO:0000259" key="2">
    <source>
        <dbReference type="SMART" id="SM00939"/>
    </source>
</evidence>
<accession>A0A1H3FI14</accession>
<keyword evidence="1" id="KW-0378">Hydrolase</keyword>
<dbReference type="PANTHER" id="PTHR43056:SF10">
    <property type="entry name" value="COCE_NOND FAMILY, PUTATIVE (AFU_ORTHOLOGUE AFUA_7G00600)-RELATED"/>
    <property type="match status" value="1"/>
</dbReference>
<dbReference type="InterPro" id="IPR029058">
    <property type="entry name" value="AB_hydrolase_fold"/>
</dbReference>
<dbReference type="InterPro" id="IPR013736">
    <property type="entry name" value="Xaa-Pro_dipept_C"/>
</dbReference>
<dbReference type="STRING" id="574349.SAMN05443545_10812"/>
<reference evidence="3 4" key="1">
    <citation type="submission" date="2016-10" db="EMBL/GenBank/DDBJ databases">
        <authorList>
            <person name="de Groot N.N."/>
        </authorList>
    </citation>
    <scope>NUCLEOTIDE SEQUENCE [LARGE SCALE GENOMIC DNA]</scope>
    <source>
        <strain evidence="3 4">DSM 19219</strain>
    </source>
</reference>
<dbReference type="Proteomes" id="UP000198500">
    <property type="component" value="Unassembled WGS sequence"/>
</dbReference>
<evidence type="ECO:0000256" key="1">
    <source>
        <dbReference type="ARBA" id="ARBA00022801"/>
    </source>
</evidence>
<evidence type="ECO:0000313" key="4">
    <source>
        <dbReference type="Proteomes" id="UP000198500"/>
    </source>
</evidence>
<dbReference type="SUPFAM" id="SSF49785">
    <property type="entry name" value="Galactose-binding domain-like"/>
    <property type="match status" value="1"/>
</dbReference>
<dbReference type="InterPro" id="IPR008979">
    <property type="entry name" value="Galactose-bd-like_sf"/>
</dbReference>
<dbReference type="InterPro" id="IPR000383">
    <property type="entry name" value="Xaa-Pro-like_dom"/>
</dbReference>
<dbReference type="SMART" id="SM00939">
    <property type="entry name" value="PepX_C"/>
    <property type="match status" value="1"/>
</dbReference>
<sequence length="674" mass="76372">MRVKEDFPYAVREIEHTEIPLADGTRLAARLWLPEGAERAPVPAILEYLPYRKRDGTAVRDALTHPYFAGHGYACIRVDMRGNGESDGLMEDEYLPQEQADALEVIDWIASQPWCSGKLGMMGISWGGFNSLQLAALRPEPLEAIITLCSTDDRFADDIHYKGGNLLLENMGWSATMLSFSAAVPDPALVGERWREMWQHRLENMPLMAETWLFHQTRDDYWKHGSVGQNYADIEAAVYCVGGWGDAYKNSVPRLMEHLECPKKALIGPWIHKYPHFAIPDPAIGFLQEALRWWDYWLKGIDTGVMDEPAGTFYLQDGLPPQPMYRERPGQWVRTEGWPSREVESRCLSLTERGLVEDNAALATSQCIDSPLTTGRYQGEYCAIWFGPDLPADQRRDDVDALCFDGEPVAKPLPILGKPRVRLRLASDADCGQLTVRLNDVGPDGRVAEITYGVLNLALRNDLGSLEPPVPGEPMEIDLELDMIGYRLPAGHRLRVSIASANFPLLWPSRERAALTLLPGEQSLELPVFRGEPLAETPFEPPESATPERLESLRDARPRRTLQEDVGSGEVTTIVEDDLGYMRFLDHGLWVDQHCRETYTAHPDDPDATRAEIVWHYRAGRDEGEGQFQVAVESRYWLRADAERFYLEARQVAHEGDEEIHRRHWQRQVPRTAL</sequence>
<evidence type="ECO:0000313" key="3">
    <source>
        <dbReference type="EMBL" id="SDX89784.1"/>
    </source>
</evidence>
<dbReference type="Pfam" id="PF08530">
    <property type="entry name" value="PepX_C"/>
    <property type="match status" value="1"/>
</dbReference>
<protein>
    <recommendedName>
        <fullName evidence="2">Xaa-Pro dipeptidyl-peptidase C-terminal domain-containing protein</fullName>
    </recommendedName>
</protein>
<dbReference type="RefSeq" id="WP_092571291.1">
    <property type="nucleotide sequence ID" value="NZ_BMXH01000014.1"/>
</dbReference>
<dbReference type="PANTHER" id="PTHR43056">
    <property type="entry name" value="PEPTIDASE S9 PROLYL OLIGOPEPTIDASE"/>
    <property type="match status" value="1"/>
</dbReference>
<dbReference type="Gene3D" id="1.10.3020.10">
    <property type="entry name" value="alpha-amino acid ester hydrolase ( Helical cap domain)"/>
    <property type="match status" value="1"/>
</dbReference>
<dbReference type="NCBIfam" id="TIGR00976">
    <property type="entry name" value="CocE_NonD"/>
    <property type="match status" value="1"/>
</dbReference>
<keyword evidence="4" id="KW-1185">Reference proteome</keyword>
<dbReference type="EMBL" id="FNNI01000008">
    <property type="protein sequence ID" value="SDX89784.1"/>
    <property type="molecule type" value="Genomic_DNA"/>
</dbReference>
<name>A0A1H3FI14_9GAMM</name>